<name>A0ABT1W729_9PROT</name>
<dbReference type="PANTHER" id="PTHR46124">
    <property type="entry name" value="D-AMINOACYL-TRNA DEACYLASE"/>
    <property type="match status" value="1"/>
</dbReference>
<sequence>MLIDSHCHLDHFRDDELDGLLDRAREAGLAGMVTIGTRLSRAPEQRALAARSRPEMRVWCTIGTHPDHVGEEALPGVDALVAMAQAPEVVGIGESGLDYFHGAPDVRPAQMESFRVHLAAARAADLPLVIHTRDADEDTEALLREEHARAPFRFLLHCFSSGETLARAAIELGGYVSFSGIITFPKSQALRDIAASLPEDRILVETDSPYLAPVPKRGKRNEPALVAHTAAVLAAARGLAPEALGELTTRNFHRLFSKTVPA</sequence>
<dbReference type="EMBL" id="JAMSKV010000007">
    <property type="protein sequence ID" value="MCQ8278674.1"/>
    <property type="molecule type" value="Genomic_DNA"/>
</dbReference>
<organism evidence="4 5">
    <name type="scientific">Endosaccharibacter trunci</name>
    <dbReference type="NCBI Taxonomy" id="2812733"/>
    <lineage>
        <taxon>Bacteria</taxon>
        <taxon>Pseudomonadati</taxon>
        <taxon>Pseudomonadota</taxon>
        <taxon>Alphaproteobacteria</taxon>
        <taxon>Acetobacterales</taxon>
        <taxon>Acetobacteraceae</taxon>
        <taxon>Endosaccharibacter</taxon>
    </lineage>
</organism>
<dbReference type="NCBIfam" id="TIGR00010">
    <property type="entry name" value="YchF/TatD family DNA exonuclease"/>
    <property type="match status" value="1"/>
</dbReference>
<dbReference type="PROSITE" id="PS01090">
    <property type="entry name" value="TATD_2"/>
    <property type="match status" value="1"/>
</dbReference>
<keyword evidence="5" id="KW-1185">Reference proteome</keyword>
<evidence type="ECO:0000313" key="4">
    <source>
        <dbReference type="EMBL" id="MCQ8278674.1"/>
    </source>
</evidence>
<evidence type="ECO:0000256" key="2">
    <source>
        <dbReference type="ARBA" id="ARBA00022723"/>
    </source>
</evidence>
<dbReference type="CDD" id="cd01310">
    <property type="entry name" value="TatD_DNAse"/>
    <property type="match status" value="1"/>
</dbReference>
<dbReference type="InterPro" id="IPR032466">
    <property type="entry name" value="Metal_Hydrolase"/>
</dbReference>
<dbReference type="GO" id="GO:0016787">
    <property type="term" value="F:hydrolase activity"/>
    <property type="evidence" value="ECO:0007669"/>
    <property type="project" value="UniProtKB-KW"/>
</dbReference>
<keyword evidence="2" id="KW-0479">Metal-binding</keyword>
<dbReference type="PIRSF" id="PIRSF005902">
    <property type="entry name" value="DNase_TatD"/>
    <property type="match status" value="1"/>
</dbReference>
<evidence type="ECO:0000256" key="1">
    <source>
        <dbReference type="ARBA" id="ARBA00009275"/>
    </source>
</evidence>
<comment type="caution">
    <text evidence="4">The sequence shown here is derived from an EMBL/GenBank/DDBJ whole genome shotgun (WGS) entry which is preliminary data.</text>
</comment>
<dbReference type="SUPFAM" id="SSF51556">
    <property type="entry name" value="Metallo-dependent hydrolases"/>
    <property type="match status" value="1"/>
</dbReference>
<dbReference type="Pfam" id="PF01026">
    <property type="entry name" value="TatD_DNase"/>
    <property type="match status" value="1"/>
</dbReference>
<dbReference type="RefSeq" id="WP_422864155.1">
    <property type="nucleotide sequence ID" value="NZ_JAMSKV010000007.1"/>
</dbReference>
<keyword evidence="3 4" id="KW-0378">Hydrolase</keyword>
<reference evidence="4 5" key="1">
    <citation type="submission" date="2022-06" db="EMBL/GenBank/DDBJ databases">
        <title>Endosaccharibacter gen. nov., sp. nov., endophytic bacteria isolated from sugarcane.</title>
        <authorList>
            <person name="Pitiwittayakul N."/>
            <person name="Yukphan P."/>
            <person name="Charoenyingcharoen P."/>
            <person name="Tanasupawat S."/>
        </authorList>
    </citation>
    <scope>NUCLEOTIDE SEQUENCE [LARGE SCALE GENOMIC DNA]</scope>
    <source>
        <strain evidence="4 5">KSS8</strain>
    </source>
</reference>
<dbReference type="InterPro" id="IPR001130">
    <property type="entry name" value="TatD-like"/>
</dbReference>
<protein>
    <submittedName>
        <fullName evidence="4">TatD family hydrolase</fullName>
    </submittedName>
</protein>
<evidence type="ECO:0000313" key="5">
    <source>
        <dbReference type="Proteomes" id="UP001524587"/>
    </source>
</evidence>
<dbReference type="PROSITE" id="PS01137">
    <property type="entry name" value="TATD_1"/>
    <property type="match status" value="1"/>
</dbReference>
<gene>
    <name evidence="4" type="ORF">NFI95_09440</name>
</gene>
<dbReference type="Gene3D" id="3.20.20.140">
    <property type="entry name" value="Metal-dependent hydrolases"/>
    <property type="match status" value="1"/>
</dbReference>
<dbReference type="Proteomes" id="UP001524587">
    <property type="component" value="Unassembled WGS sequence"/>
</dbReference>
<comment type="similarity">
    <text evidence="1">Belongs to the metallo-dependent hydrolases superfamily. TatD-type hydrolase family.</text>
</comment>
<accession>A0ABT1W729</accession>
<evidence type="ECO:0000256" key="3">
    <source>
        <dbReference type="ARBA" id="ARBA00022801"/>
    </source>
</evidence>
<dbReference type="InterPro" id="IPR018228">
    <property type="entry name" value="DNase_TatD-rel_CS"/>
</dbReference>
<dbReference type="PANTHER" id="PTHR46124:SF2">
    <property type="entry name" value="D-AMINOACYL-TRNA DEACYLASE"/>
    <property type="match status" value="1"/>
</dbReference>
<dbReference type="InterPro" id="IPR015991">
    <property type="entry name" value="TatD/YcfH-like"/>
</dbReference>
<proteinExistence type="inferred from homology"/>